<dbReference type="Pfam" id="PF05016">
    <property type="entry name" value="ParE_toxin"/>
    <property type="match status" value="1"/>
</dbReference>
<keyword evidence="1" id="KW-1277">Toxin-antitoxin system</keyword>
<evidence type="ECO:0000313" key="2">
    <source>
        <dbReference type="EMBL" id="MBC5632476.1"/>
    </source>
</evidence>
<name>A0ABR7DM12_9BACT</name>
<dbReference type="Gene3D" id="3.30.2310.20">
    <property type="entry name" value="RelE-like"/>
    <property type="match status" value="1"/>
</dbReference>
<sequence>MEGTKAKPVIASLLFYSSVDQIFTYGKENFGERSAIQYENLIFEKVRQLATDYLLHAEYPYLPTKDKRYRRIVLPAHLIVYRITAKQIEVLDIIHQAQSISHTKRLRNIKP</sequence>
<organism evidence="2 3">
    <name type="scientific">Parabacteroides hominis</name>
    <dbReference type="NCBI Taxonomy" id="2763057"/>
    <lineage>
        <taxon>Bacteria</taxon>
        <taxon>Pseudomonadati</taxon>
        <taxon>Bacteroidota</taxon>
        <taxon>Bacteroidia</taxon>
        <taxon>Bacteroidales</taxon>
        <taxon>Tannerellaceae</taxon>
        <taxon>Parabacteroides</taxon>
    </lineage>
</organism>
<evidence type="ECO:0000256" key="1">
    <source>
        <dbReference type="ARBA" id="ARBA00022649"/>
    </source>
</evidence>
<dbReference type="EMBL" id="JACOOJ010000008">
    <property type="protein sequence ID" value="MBC5632476.1"/>
    <property type="molecule type" value="Genomic_DNA"/>
</dbReference>
<dbReference type="Proteomes" id="UP000651475">
    <property type="component" value="Unassembled WGS sequence"/>
</dbReference>
<reference evidence="2 3" key="1">
    <citation type="submission" date="2020-08" db="EMBL/GenBank/DDBJ databases">
        <title>Genome public.</title>
        <authorList>
            <person name="Liu C."/>
            <person name="Sun Q."/>
        </authorList>
    </citation>
    <scope>NUCLEOTIDE SEQUENCE [LARGE SCALE GENOMIC DNA]</scope>
    <source>
        <strain evidence="2 3">NSJ-79</strain>
    </source>
</reference>
<gene>
    <name evidence="2" type="ORF">H8S65_06795</name>
</gene>
<dbReference type="InterPro" id="IPR007712">
    <property type="entry name" value="RelE/ParE_toxin"/>
</dbReference>
<proteinExistence type="predicted"/>
<dbReference type="RefSeq" id="WP_186929238.1">
    <property type="nucleotide sequence ID" value="NZ_JACOOJ010000008.1"/>
</dbReference>
<evidence type="ECO:0000313" key="3">
    <source>
        <dbReference type="Proteomes" id="UP000651475"/>
    </source>
</evidence>
<protein>
    <submittedName>
        <fullName evidence="2">Type II toxin-antitoxin system RelE/ParE family toxin</fullName>
    </submittedName>
</protein>
<comment type="caution">
    <text evidence="2">The sequence shown here is derived from an EMBL/GenBank/DDBJ whole genome shotgun (WGS) entry which is preliminary data.</text>
</comment>
<keyword evidence="3" id="KW-1185">Reference proteome</keyword>
<accession>A0ABR7DM12</accession>
<dbReference type="InterPro" id="IPR035093">
    <property type="entry name" value="RelE/ParE_toxin_dom_sf"/>
</dbReference>